<feature type="coiled-coil region" evidence="3">
    <location>
        <begin position="101"/>
        <end position="245"/>
    </location>
</feature>
<dbReference type="InterPro" id="IPR039008">
    <property type="entry name" value="IF_rod_dom"/>
</dbReference>
<evidence type="ECO:0000259" key="4">
    <source>
        <dbReference type="PROSITE" id="PS51842"/>
    </source>
</evidence>
<protein>
    <submittedName>
        <fullName evidence="5">Keratin, type I cytoskeletal 18-like</fullName>
    </submittedName>
</protein>
<dbReference type="Gene3D" id="1.20.5.170">
    <property type="match status" value="1"/>
</dbReference>
<keyword evidence="6" id="KW-1185">Reference proteome</keyword>
<dbReference type="Proteomes" id="UP000261580">
    <property type="component" value="Unassembled WGS sequence"/>
</dbReference>
<organism evidence="5 6">
    <name type="scientific">Neolamprologus brichardi</name>
    <name type="common">Fairy cichlid</name>
    <name type="synonym">Lamprologus brichardi</name>
    <dbReference type="NCBI Taxonomy" id="32507"/>
    <lineage>
        <taxon>Eukaryota</taxon>
        <taxon>Metazoa</taxon>
        <taxon>Chordata</taxon>
        <taxon>Craniata</taxon>
        <taxon>Vertebrata</taxon>
        <taxon>Euteleostomi</taxon>
        <taxon>Actinopterygii</taxon>
        <taxon>Neopterygii</taxon>
        <taxon>Teleostei</taxon>
        <taxon>Neoteleostei</taxon>
        <taxon>Acanthomorphata</taxon>
        <taxon>Ovalentaria</taxon>
        <taxon>Cichlomorphae</taxon>
        <taxon>Cichliformes</taxon>
        <taxon>Cichlidae</taxon>
        <taxon>African cichlids</taxon>
        <taxon>Pseudocrenilabrinae</taxon>
        <taxon>Lamprologini</taxon>
        <taxon>Neolamprologus</taxon>
    </lineage>
</organism>
<evidence type="ECO:0000256" key="3">
    <source>
        <dbReference type="SAM" id="Coils"/>
    </source>
</evidence>
<dbReference type="GeneTree" id="ENSGT00940000153309"/>
<proteinExistence type="predicted"/>
<dbReference type="GO" id="GO:0005198">
    <property type="term" value="F:structural molecule activity"/>
    <property type="evidence" value="ECO:0007669"/>
    <property type="project" value="InterPro"/>
</dbReference>
<evidence type="ECO:0000256" key="2">
    <source>
        <dbReference type="ARBA" id="ARBA00023054"/>
    </source>
</evidence>
<dbReference type="AlphaFoldDB" id="A0A3Q4I650"/>
<dbReference type="PROSITE" id="PS51842">
    <property type="entry name" value="IF_ROD_2"/>
    <property type="match status" value="1"/>
</dbReference>
<evidence type="ECO:0000256" key="1">
    <source>
        <dbReference type="ARBA" id="ARBA00022754"/>
    </source>
</evidence>
<feature type="domain" description="IF rod" evidence="4">
    <location>
        <begin position="97"/>
        <end position="431"/>
    </location>
</feature>
<dbReference type="InterPro" id="IPR002957">
    <property type="entry name" value="Keratin_I"/>
</dbReference>
<keyword evidence="2 3" id="KW-0175">Coiled coil</keyword>
<dbReference type="PANTHER" id="PTHR23239">
    <property type="entry name" value="INTERMEDIATE FILAMENT"/>
    <property type="match status" value="1"/>
</dbReference>
<dbReference type="Ensembl" id="ENSNBRT00000032860.1">
    <property type="protein sequence ID" value="ENSNBRP00000032050.1"/>
    <property type="gene ID" value="ENSNBRG00000024332.1"/>
</dbReference>
<reference evidence="5" key="1">
    <citation type="submission" date="2025-08" db="UniProtKB">
        <authorList>
            <consortium name="Ensembl"/>
        </authorList>
    </citation>
    <scope>IDENTIFICATION</scope>
</reference>
<feature type="coiled-coil region" evidence="3">
    <location>
        <begin position="298"/>
        <end position="332"/>
    </location>
</feature>
<dbReference type="Gene3D" id="1.20.5.500">
    <property type="entry name" value="Single helix bin"/>
    <property type="match status" value="1"/>
</dbReference>
<name>A0A3Q4I650_NEOBR</name>
<reference evidence="5" key="2">
    <citation type="submission" date="2025-09" db="UniProtKB">
        <authorList>
            <consortium name="Ensembl"/>
        </authorList>
    </citation>
    <scope>IDENTIFICATION</scope>
</reference>
<dbReference type="SMART" id="SM01391">
    <property type="entry name" value="Filament"/>
    <property type="match status" value="1"/>
</dbReference>
<dbReference type="PANTHER" id="PTHR23239:SF358">
    <property type="entry name" value="KERATIN, TYPE I CYTOSKELETAL 18"/>
    <property type="match status" value="1"/>
</dbReference>
<dbReference type="GO" id="GO:0005882">
    <property type="term" value="C:intermediate filament"/>
    <property type="evidence" value="ECO:0007669"/>
    <property type="project" value="UniProtKB-KW"/>
</dbReference>
<dbReference type="STRING" id="32507.ENSNBRP00000032050"/>
<dbReference type="PRINTS" id="PR01248">
    <property type="entry name" value="TYPE1KERATIN"/>
</dbReference>
<dbReference type="Bgee" id="ENSNBRG00000024332">
    <property type="expression patterns" value="Expressed in brain"/>
</dbReference>
<dbReference type="Gene3D" id="1.20.5.1160">
    <property type="entry name" value="Vasodilator-stimulated phosphoprotein"/>
    <property type="match status" value="1"/>
</dbReference>
<dbReference type="Pfam" id="PF00038">
    <property type="entry name" value="Filament"/>
    <property type="match status" value="1"/>
</dbReference>
<dbReference type="SUPFAM" id="SSF64593">
    <property type="entry name" value="Intermediate filament protein, coiled coil region"/>
    <property type="match status" value="2"/>
</dbReference>
<evidence type="ECO:0000313" key="5">
    <source>
        <dbReference type="Ensembl" id="ENSNBRP00000032050.1"/>
    </source>
</evidence>
<sequence>ICIYVFSTPLITLGVSVCSLSLSHPATIIMPSNSAASMFGGAGGRGAKASVSTLDGLRKVLGNQTEKDSAPIHKAAAKPVASQAPSAPETLVAPGDDKQTLRTLNNRLSGYLNRVKQLQEENNDLHKEIDDILAKRKVPEGRDWDEILQPLDNLKREIKDITDDNAKLLLQIDNSKLANEDFKNKLDDENKACKELEKDLENLKRAKDDTKLTCDQTREEIKMVNDELERLKSEHKKEVDSLLEKIKDSDVTVEIKSQDNNLSDVIQSVRRHYDKVAEKNLKEFETIKVEEAQNNEALESGKSELKDLQKQMQTLKIQIETKNNKVSAQENATQSQYQDQYRQTLRNIKMEYGHRLEPSNKIVLGLEQDLRDVREQVELQLDANKNLLSVKLKLEKELEQYQELLSLRLFSSVQQIKTAFCTVAVKPAKLL</sequence>
<keyword evidence="1" id="KW-0403">Intermediate filament</keyword>
<evidence type="ECO:0000313" key="6">
    <source>
        <dbReference type="Proteomes" id="UP000261580"/>
    </source>
</evidence>
<accession>A0A3Q4I650</accession>